<dbReference type="OrthoDB" id="9796817at2"/>
<dbReference type="PIRSF" id="PIRSF002741">
    <property type="entry name" value="MppA"/>
    <property type="match status" value="1"/>
</dbReference>
<dbReference type="GO" id="GO:0015833">
    <property type="term" value="P:peptide transport"/>
    <property type="evidence" value="ECO:0007669"/>
    <property type="project" value="TreeGrafter"/>
</dbReference>
<reference evidence="4 6" key="1">
    <citation type="submission" date="2017-01" db="EMBL/GenBank/DDBJ databases">
        <title>Complete Genome Sequence of Dolosigranulum pigrum isolated from a Patient with interstitial lung disease.</title>
        <authorList>
            <person name="Mukhopadhyay R."/>
            <person name="Joaquin J."/>
            <person name="Hogue R."/>
            <person name="Fitzgerald S."/>
            <person name="Jospin G."/>
            <person name="Eisen J.A."/>
            <person name="Chaturvedi V."/>
        </authorList>
    </citation>
    <scope>NUCLEOTIDE SEQUENCE [LARGE SCALE GENOMIC DNA]</scope>
    <source>
        <strain evidence="4 6">15S00348</strain>
    </source>
</reference>
<organism evidence="4 6">
    <name type="scientific">Dolosigranulum pigrum</name>
    <dbReference type="NCBI Taxonomy" id="29394"/>
    <lineage>
        <taxon>Bacteria</taxon>
        <taxon>Bacillati</taxon>
        <taxon>Bacillota</taxon>
        <taxon>Bacilli</taxon>
        <taxon>Lactobacillales</taxon>
        <taxon>Carnobacteriaceae</taxon>
        <taxon>Dolosigranulum</taxon>
    </lineage>
</organism>
<evidence type="ECO:0000313" key="4">
    <source>
        <dbReference type="EMBL" id="OOL81662.1"/>
    </source>
</evidence>
<dbReference type="Gene3D" id="3.40.190.10">
    <property type="entry name" value="Periplasmic binding protein-like II"/>
    <property type="match status" value="1"/>
</dbReference>
<feature type="domain" description="Solute-binding protein family 5" evidence="3">
    <location>
        <begin position="85"/>
        <end position="432"/>
    </location>
</feature>
<dbReference type="KEGG" id="dpm:FNV33_00605"/>
<dbReference type="Proteomes" id="UP000190409">
    <property type="component" value="Unassembled WGS sequence"/>
</dbReference>
<dbReference type="InterPro" id="IPR039424">
    <property type="entry name" value="SBP_5"/>
</dbReference>
<dbReference type="PROSITE" id="PS51257">
    <property type="entry name" value="PROKAR_LIPOPROTEIN"/>
    <property type="match status" value="1"/>
</dbReference>
<dbReference type="InterPro" id="IPR030678">
    <property type="entry name" value="Peptide/Ni-bd"/>
</dbReference>
<evidence type="ECO:0000259" key="3">
    <source>
        <dbReference type="Pfam" id="PF00496"/>
    </source>
</evidence>
<dbReference type="PANTHER" id="PTHR30290">
    <property type="entry name" value="PERIPLASMIC BINDING COMPONENT OF ABC TRANSPORTER"/>
    <property type="match status" value="1"/>
</dbReference>
<dbReference type="GO" id="GO:0042597">
    <property type="term" value="C:periplasmic space"/>
    <property type="evidence" value="ECO:0007669"/>
    <property type="project" value="UniProtKB-ARBA"/>
</dbReference>
<gene>
    <name evidence="4" type="ORF">BWX42_08125</name>
    <name evidence="5" type="ORF">FNV33_00605</name>
</gene>
<evidence type="ECO:0000313" key="6">
    <source>
        <dbReference type="Proteomes" id="UP000190409"/>
    </source>
</evidence>
<dbReference type="InterPro" id="IPR000914">
    <property type="entry name" value="SBP_5_dom"/>
</dbReference>
<evidence type="ECO:0000313" key="7">
    <source>
        <dbReference type="Proteomes" id="UP000315953"/>
    </source>
</evidence>
<proteinExistence type="predicted"/>
<name>A0A1S8KPN5_9LACT</name>
<dbReference type="EMBL" id="MUYF01000003">
    <property type="protein sequence ID" value="OOL81662.1"/>
    <property type="molecule type" value="Genomic_DNA"/>
</dbReference>
<evidence type="ECO:0000256" key="1">
    <source>
        <dbReference type="ARBA" id="ARBA00022729"/>
    </source>
</evidence>
<dbReference type="Pfam" id="PF00496">
    <property type="entry name" value="SBP_bac_5"/>
    <property type="match status" value="1"/>
</dbReference>
<feature type="signal peptide" evidence="2">
    <location>
        <begin position="1"/>
        <end position="22"/>
    </location>
</feature>
<dbReference type="SUPFAM" id="SSF53850">
    <property type="entry name" value="Periplasmic binding protein-like II"/>
    <property type="match status" value="1"/>
</dbReference>
<dbReference type="GO" id="GO:0043190">
    <property type="term" value="C:ATP-binding cassette (ABC) transporter complex"/>
    <property type="evidence" value="ECO:0007669"/>
    <property type="project" value="InterPro"/>
</dbReference>
<dbReference type="RefSeq" id="WP_077863077.1">
    <property type="nucleotide sequence ID" value="NZ_CALFGV010000008.1"/>
</dbReference>
<evidence type="ECO:0000256" key="2">
    <source>
        <dbReference type="SAM" id="SignalP"/>
    </source>
</evidence>
<protein>
    <submittedName>
        <fullName evidence="5">ABC transporter substrate-binding protein</fullName>
    </submittedName>
</protein>
<reference evidence="5 7" key="2">
    <citation type="submission" date="2019-07" db="EMBL/GenBank/DDBJ databases">
        <title>Genome assembly of a nasal isolate of Dolosigranulum pigrum from a chronic sinusitis patient.</title>
        <authorList>
            <person name="Baig S."/>
            <person name="Overballe-Petersen S."/>
            <person name="Kaspar U."/>
            <person name="Rendboe A."/>
            <person name="de Man T."/>
            <person name="Liu C."/>
            <person name="Price L.B."/>
            <person name="Stegger M."/>
            <person name="Becker K."/>
            <person name="Skytt Andersen P."/>
        </authorList>
    </citation>
    <scope>NUCLEOTIDE SEQUENCE [LARGE SCALE GENOMIC DNA]</scope>
    <source>
        <strain evidence="5 7">83VPs-KB5</strain>
    </source>
</reference>
<dbReference type="EMBL" id="CP041626">
    <property type="protein sequence ID" value="QDO90627.1"/>
    <property type="molecule type" value="Genomic_DNA"/>
</dbReference>
<dbReference type="GO" id="GO:1904680">
    <property type="term" value="F:peptide transmembrane transporter activity"/>
    <property type="evidence" value="ECO:0007669"/>
    <property type="project" value="TreeGrafter"/>
</dbReference>
<accession>A0A1S8KPN5</accession>
<dbReference type="Proteomes" id="UP000315953">
    <property type="component" value="Chromosome"/>
</dbReference>
<sequence>MKKKLLGLLGAGALLLAACGGADQPAKESADGTVDESQVRPEMRVAINSEPPTLDPARTVSTASIGVTMHIYETLYTFDENFESQPVLADSYEVNDDNTKYTFKLKEGINFHDGSEMTAEDVAASMNYWKADTSKAADLLPEGDFEVVDDYTVEVEFVEPNTELLTLMSSITYFPAIRPSEAFDGEIAESGIDDNFIGTGPYEYVDWVHDQYVEVKRFDNYHNQVTGEPSRFAGEKRAPTETIRFEIVGDVGTRMAGLLSEEYDVGEVPVTNLDQVDATDYLNYAAPGGGTLVAQLNVEEGPLLDDKLRQAILTGINNNDIMLAALDNEEFYEVSSSYVSPETPYYTETSSEFYNANDQEKAKKLIEESGYNGEEIRIVTTPEYDSMYSASIALQDQLVELGLNAVVNQYDFNTFNEYTSDPSGHEIYIVSHSFQPSPQQVLTLSTDRWGGDMDEQAQELIDAMRAAEDEAATKEAFAELQDFLYTDYIPGFVIGHYNNFVTYNSAVEGFDYWKAPILWNAGHVE</sequence>
<dbReference type="Gene3D" id="3.10.105.10">
    <property type="entry name" value="Dipeptide-binding Protein, Domain 3"/>
    <property type="match status" value="1"/>
</dbReference>
<evidence type="ECO:0000313" key="5">
    <source>
        <dbReference type="EMBL" id="QDO90627.1"/>
    </source>
</evidence>
<keyword evidence="1 2" id="KW-0732">Signal</keyword>
<feature type="chain" id="PRO_5038220005" evidence="2">
    <location>
        <begin position="23"/>
        <end position="525"/>
    </location>
</feature>
<dbReference type="AlphaFoldDB" id="A0A1S8KPN5"/>
<dbReference type="PANTHER" id="PTHR30290:SF38">
    <property type="entry name" value="D,D-DIPEPTIDE-BINDING PERIPLASMIC PROTEIN DDPA-RELATED"/>
    <property type="match status" value="1"/>
</dbReference>